<evidence type="ECO:0000313" key="3">
    <source>
        <dbReference type="WBParaSite" id="sdigi.contig946.g10036.t1"/>
    </source>
</evidence>
<protein>
    <submittedName>
        <fullName evidence="3">Agenet domain-containing protein</fullName>
    </submittedName>
</protein>
<dbReference type="AlphaFoldDB" id="A0A915Q843"/>
<proteinExistence type="predicted"/>
<keyword evidence="2" id="KW-1185">Reference proteome</keyword>
<organism evidence="2 3">
    <name type="scientific">Setaria digitata</name>
    <dbReference type="NCBI Taxonomy" id="48799"/>
    <lineage>
        <taxon>Eukaryota</taxon>
        <taxon>Metazoa</taxon>
        <taxon>Ecdysozoa</taxon>
        <taxon>Nematoda</taxon>
        <taxon>Chromadorea</taxon>
        <taxon>Rhabditida</taxon>
        <taxon>Spirurina</taxon>
        <taxon>Spiruromorpha</taxon>
        <taxon>Filarioidea</taxon>
        <taxon>Setariidae</taxon>
        <taxon>Setaria</taxon>
    </lineage>
</organism>
<evidence type="ECO:0000313" key="2">
    <source>
        <dbReference type="Proteomes" id="UP000887581"/>
    </source>
</evidence>
<dbReference type="Pfam" id="PF23047">
    <property type="entry name" value="DUF7038"/>
    <property type="match status" value="1"/>
</dbReference>
<dbReference type="WBParaSite" id="sdigi.contig946.g10036.t1">
    <property type="protein sequence ID" value="sdigi.contig946.g10036.t1"/>
    <property type="gene ID" value="sdigi.contig946.g10036"/>
</dbReference>
<dbReference type="InterPro" id="IPR055466">
    <property type="entry name" value="DUF7038"/>
</dbReference>
<name>A0A915Q843_9BILA</name>
<sequence length="373" mass="42543">MYGKYYLGIVLEATNSRIKILRKTKIYQFKCEIAANITAGSWINFSFSRDSATPIIEHFSPVLPTKIVKLTGIDGSTSNRISIQTVAAIPCRPDLNGTCEPFEQYVWSPHFEWVLDKDGIFNNEHVLPNVIYVTWIELLHEPCILNSNVLMKVTEIVRPAHDQLPIYDAPWIGSEMSADAELLSVHCLQNRPKDKINPATVYSGLVLWRDVESRLKQIALWSTATGIVYFRHQRCKNIAVGAWFDFVVRSGKGGVLEAHKLKYSKNQTIPTKVVRGKAQVCEKMKMPEDLPNKDWIWVSDVVGKVWVDYEQFKKSVADRWAELADSTTHVWLSCSQINSTVFWKFESVVEPNECAKTEKDDENIECFADLVIL</sequence>
<dbReference type="Proteomes" id="UP000887581">
    <property type="component" value="Unplaced"/>
</dbReference>
<feature type="domain" description="DUF7038" evidence="1">
    <location>
        <begin position="79"/>
        <end position="172"/>
    </location>
</feature>
<evidence type="ECO:0000259" key="1">
    <source>
        <dbReference type="Pfam" id="PF23047"/>
    </source>
</evidence>
<reference evidence="3" key="1">
    <citation type="submission" date="2022-11" db="UniProtKB">
        <authorList>
            <consortium name="WormBaseParasite"/>
        </authorList>
    </citation>
    <scope>IDENTIFICATION</scope>
</reference>
<accession>A0A915Q843</accession>